<gene>
    <name evidence="1" type="ORF">HYPSUDRAFT_63779</name>
</gene>
<evidence type="ECO:0000313" key="2">
    <source>
        <dbReference type="Proteomes" id="UP000054270"/>
    </source>
</evidence>
<proteinExistence type="predicted"/>
<dbReference type="EMBL" id="KN817527">
    <property type="protein sequence ID" value="KJA26510.1"/>
    <property type="molecule type" value="Genomic_DNA"/>
</dbReference>
<dbReference type="AlphaFoldDB" id="A0A0D2Q4I7"/>
<accession>A0A0D2Q4I7</accession>
<dbReference type="Proteomes" id="UP000054270">
    <property type="component" value="Unassembled WGS sequence"/>
</dbReference>
<sequence length="134" mass="14210">MFAANVVRPMWLLSLHLPIPTTTYRSLGGRKFPVLSAAAHCGANALGAPVYNISAANVGTDEAIFPLLKNKLLADFVKLYSKPTSPLPLPSHTFVGSITSPLARQTPSGLMTLFPFLGLAGSITNNLCRSDGML</sequence>
<reference evidence="2" key="1">
    <citation type="submission" date="2014-04" db="EMBL/GenBank/DDBJ databases">
        <title>Evolutionary Origins and Diversification of the Mycorrhizal Mutualists.</title>
        <authorList>
            <consortium name="DOE Joint Genome Institute"/>
            <consortium name="Mycorrhizal Genomics Consortium"/>
            <person name="Kohler A."/>
            <person name="Kuo A."/>
            <person name="Nagy L.G."/>
            <person name="Floudas D."/>
            <person name="Copeland A."/>
            <person name="Barry K.W."/>
            <person name="Cichocki N."/>
            <person name="Veneault-Fourrey C."/>
            <person name="LaButti K."/>
            <person name="Lindquist E.A."/>
            <person name="Lipzen A."/>
            <person name="Lundell T."/>
            <person name="Morin E."/>
            <person name="Murat C."/>
            <person name="Riley R."/>
            <person name="Ohm R."/>
            <person name="Sun H."/>
            <person name="Tunlid A."/>
            <person name="Henrissat B."/>
            <person name="Grigoriev I.V."/>
            <person name="Hibbett D.S."/>
            <person name="Martin F."/>
        </authorList>
    </citation>
    <scope>NUCLEOTIDE SEQUENCE [LARGE SCALE GENOMIC DNA]</scope>
    <source>
        <strain evidence="2">FD-334 SS-4</strain>
    </source>
</reference>
<evidence type="ECO:0000313" key="1">
    <source>
        <dbReference type="EMBL" id="KJA26510.1"/>
    </source>
</evidence>
<name>A0A0D2Q4I7_HYPSF</name>
<protein>
    <submittedName>
        <fullName evidence="1">Uncharacterized protein</fullName>
    </submittedName>
</protein>
<keyword evidence="2" id="KW-1185">Reference proteome</keyword>
<organism evidence="1 2">
    <name type="scientific">Hypholoma sublateritium (strain FD-334 SS-4)</name>
    <dbReference type="NCBI Taxonomy" id="945553"/>
    <lineage>
        <taxon>Eukaryota</taxon>
        <taxon>Fungi</taxon>
        <taxon>Dikarya</taxon>
        <taxon>Basidiomycota</taxon>
        <taxon>Agaricomycotina</taxon>
        <taxon>Agaricomycetes</taxon>
        <taxon>Agaricomycetidae</taxon>
        <taxon>Agaricales</taxon>
        <taxon>Agaricineae</taxon>
        <taxon>Strophariaceae</taxon>
        <taxon>Hypholoma</taxon>
    </lineage>
</organism>